<dbReference type="Gene3D" id="3.50.50.60">
    <property type="entry name" value="FAD/NAD(P)-binding domain"/>
    <property type="match status" value="1"/>
</dbReference>
<sequence>MTTYLVVGAGPSGLGCAVALAQGTGARVVLIDRIPVTGGETGWDEPHVRQLTARAEAAGVALRLGALAVRWQDRRLLLISPMGVERLPGDHLFYAGGRRPATQADLGITGQRPAGVLPATVVEHLLTSGVALWQRPLIIGNDIWAAPLAAELRHRGSTVLGLGDADWADERFPDGRVEVLGTHRVEGVRVHTGADTVGITCDGIVLAADARPNRNVDGALFDDADGVTFVQSLTVVGAVERAADGAAVARAWIHSQGESA</sequence>
<dbReference type="SUPFAM" id="SSF51905">
    <property type="entry name" value="FAD/NAD(P)-binding domain"/>
    <property type="match status" value="1"/>
</dbReference>
<dbReference type="PANTHER" id="PTHR42949">
    <property type="entry name" value="ANAEROBIC GLYCEROL-3-PHOSPHATE DEHYDROGENASE SUBUNIT B"/>
    <property type="match status" value="1"/>
</dbReference>
<gene>
    <name evidence="3" type="ORF">FNH08_01295</name>
</gene>
<dbReference type="RefSeq" id="WP_152769357.1">
    <property type="nucleotide sequence ID" value="NZ_VJZC01000004.1"/>
</dbReference>
<protein>
    <submittedName>
        <fullName evidence="3">FAD-binding protein</fullName>
    </submittedName>
</protein>
<dbReference type="GO" id="GO:0016491">
    <property type="term" value="F:oxidoreductase activity"/>
    <property type="evidence" value="ECO:0007669"/>
    <property type="project" value="UniProtKB-KW"/>
</dbReference>
<dbReference type="InterPro" id="IPR051691">
    <property type="entry name" value="Metab_Enz_Cyan_OpOx_G3PDH"/>
</dbReference>
<name>A0A5N8X9R1_9ACTN</name>
<keyword evidence="4" id="KW-1185">Reference proteome</keyword>
<evidence type="ECO:0000313" key="4">
    <source>
        <dbReference type="Proteomes" id="UP000400924"/>
    </source>
</evidence>
<dbReference type="OrthoDB" id="5287468at2"/>
<dbReference type="EMBL" id="VJZC01000004">
    <property type="protein sequence ID" value="MPY55874.1"/>
    <property type="molecule type" value="Genomic_DNA"/>
</dbReference>
<dbReference type="Pfam" id="PF07992">
    <property type="entry name" value="Pyr_redox_2"/>
    <property type="match status" value="1"/>
</dbReference>
<dbReference type="PRINTS" id="PR00419">
    <property type="entry name" value="ADXRDTASE"/>
</dbReference>
<dbReference type="InterPro" id="IPR023753">
    <property type="entry name" value="FAD/NAD-binding_dom"/>
</dbReference>
<evidence type="ECO:0000259" key="2">
    <source>
        <dbReference type="Pfam" id="PF07992"/>
    </source>
</evidence>
<evidence type="ECO:0000256" key="1">
    <source>
        <dbReference type="ARBA" id="ARBA00023002"/>
    </source>
</evidence>
<comment type="caution">
    <text evidence="3">The sequence shown here is derived from an EMBL/GenBank/DDBJ whole genome shotgun (WGS) entry which is preliminary data.</text>
</comment>
<dbReference type="Proteomes" id="UP000400924">
    <property type="component" value="Unassembled WGS sequence"/>
</dbReference>
<organism evidence="3 4">
    <name type="scientific">Streptomyces spongiae</name>
    <dbReference type="NCBI Taxonomy" id="565072"/>
    <lineage>
        <taxon>Bacteria</taxon>
        <taxon>Bacillati</taxon>
        <taxon>Actinomycetota</taxon>
        <taxon>Actinomycetes</taxon>
        <taxon>Kitasatosporales</taxon>
        <taxon>Streptomycetaceae</taxon>
        <taxon>Streptomyces</taxon>
    </lineage>
</organism>
<reference evidence="3 4" key="1">
    <citation type="submission" date="2019-07" db="EMBL/GenBank/DDBJ databases">
        <title>New species of Amycolatopsis and Streptomyces.</title>
        <authorList>
            <person name="Duangmal K."/>
            <person name="Teo W.F.A."/>
            <person name="Lipun K."/>
        </authorList>
    </citation>
    <scope>NUCLEOTIDE SEQUENCE [LARGE SCALE GENOMIC DNA]</scope>
    <source>
        <strain evidence="3 4">NBRC 106415</strain>
    </source>
</reference>
<accession>A0A5N8X9R1</accession>
<dbReference type="PANTHER" id="PTHR42949:SF3">
    <property type="entry name" value="ANAEROBIC GLYCEROL-3-PHOSPHATE DEHYDROGENASE SUBUNIT B"/>
    <property type="match status" value="1"/>
</dbReference>
<dbReference type="InterPro" id="IPR036188">
    <property type="entry name" value="FAD/NAD-bd_sf"/>
</dbReference>
<keyword evidence="1" id="KW-0560">Oxidoreductase</keyword>
<proteinExistence type="predicted"/>
<evidence type="ECO:0000313" key="3">
    <source>
        <dbReference type="EMBL" id="MPY55874.1"/>
    </source>
</evidence>
<dbReference type="AlphaFoldDB" id="A0A5N8X9R1"/>
<feature type="domain" description="FAD/NAD(P)-binding" evidence="2">
    <location>
        <begin position="5"/>
        <end position="105"/>
    </location>
</feature>